<keyword evidence="1" id="KW-0812">Transmembrane</keyword>
<dbReference type="HOGENOM" id="CLU_3312332_0_0_9"/>
<feature type="transmembrane region" description="Helical" evidence="1">
    <location>
        <begin position="16"/>
        <end position="35"/>
    </location>
</feature>
<protein>
    <submittedName>
        <fullName evidence="2">Uncharacterized protein</fullName>
    </submittedName>
</protein>
<dbReference type="KEGG" id="lsp:Bsph_4504"/>
<evidence type="ECO:0000313" key="2">
    <source>
        <dbReference type="EMBL" id="ACA41955.1"/>
    </source>
</evidence>
<gene>
    <name evidence="2" type="ordered locus">Bsph_4504</name>
</gene>
<evidence type="ECO:0000313" key="3">
    <source>
        <dbReference type="Proteomes" id="UP000002164"/>
    </source>
</evidence>
<evidence type="ECO:0000256" key="1">
    <source>
        <dbReference type="SAM" id="Phobius"/>
    </source>
</evidence>
<keyword evidence="1" id="KW-1133">Transmembrane helix</keyword>
<proteinExistence type="predicted"/>
<accession>B1HZU6</accession>
<name>B1HZU6_LYSSC</name>
<dbReference type="AlphaFoldDB" id="B1HZU6"/>
<sequence length="39" mass="4658">MLIVYKKVCYYRCESLLKGAVIMTNTFIFIVQYWGTTPY</sequence>
<reference evidence="2 3" key="1">
    <citation type="journal article" date="2008" name="J. Bacteriol.">
        <title>Complete genome sequence of the mosquitocidal bacterium Bacillus sphaericus C3-41 and comparison with those of closely related Bacillus species.</title>
        <authorList>
            <person name="Hu X."/>
            <person name="Fan W."/>
            <person name="Han B."/>
            <person name="Liu H."/>
            <person name="Zheng D."/>
            <person name="Li Q."/>
            <person name="Dong W."/>
            <person name="Yan J."/>
            <person name="Gao M."/>
            <person name="Berry C."/>
            <person name="Yuan Z."/>
        </authorList>
    </citation>
    <scope>NUCLEOTIDE SEQUENCE [LARGE SCALE GENOMIC DNA]</scope>
    <source>
        <strain evidence="2 3">C3-41</strain>
    </source>
</reference>
<dbReference type="EMBL" id="CP000817">
    <property type="protein sequence ID" value="ACA41955.1"/>
    <property type="molecule type" value="Genomic_DNA"/>
</dbReference>
<dbReference type="EnsemblBacteria" id="ACA41955">
    <property type="protein sequence ID" value="ACA41955"/>
    <property type="gene ID" value="Bsph_4504"/>
</dbReference>
<organism evidence="2 3">
    <name type="scientific">Lysinibacillus sphaericus (strain C3-41)</name>
    <dbReference type="NCBI Taxonomy" id="444177"/>
    <lineage>
        <taxon>Bacteria</taxon>
        <taxon>Bacillati</taxon>
        <taxon>Bacillota</taxon>
        <taxon>Bacilli</taxon>
        <taxon>Bacillales</taxon>
        <taxon>Bacillaceae</taxon>
        <taxon>Lysinibacillus</taxon>
    </lineage>
</organism>
<keyword evidence="1" id="KW-0472">Membrane</keyword>
<dbReference type="Proteomes" id="UP000002164">
    <property type="component" value="Chromosome"/>
</dbReference>